<reference evidence="1" key="1">
    <citation type="journal article" date="2015" name="Nature">
        <title>Complex archaea that bridge the gap between prokaryotes and eukaryotes.</title>
        <authorList>
            <person name="Spang A."/>
            <person name="Saw J.H."/>
            <person name="Jorgensen S.L."/>
            <person name="Zaremba-Niedzwiedzka K."/>
            <person name="Martijn J."/>
            <person name="Lind A.E."/>
            <person name="van Eijk R."/>
            <person name="Schleper C."/>
            <person name="Guy L."/>
            <person name="Ettema T.J."/>
        </authorList>
    </citation>
    <scope>NUCLEOTIDE SEQUENCE</scope>
</reference>
<organism evidence="1">
    <name type="scientific">marine sediment metagenome</name>
    <dbReference type="NCBI Taxonomy" id="412755"/>
    <lineage>
        <taxon>unclassified sequences</taxon>
        <taxon>metagenomes</taxon>
        <taxon>ecological metagenomes</taxon>
    </lineage>
</organism>
<proteinExistence type="predicted"/>
<dbReference type="EMBL" id="LAZR01009601">
    <property type="protein sequence ID" value="KKM71630.1"/>
    <property type="molecule type" value="Genomic_DNA"/>
</dbReference>
<sequence length="58" mass="6280">MRVVQLIGPYAGKVLEMPYHVGMNCIAVGTACLPGDAHNHRVRGLSLDQFDEEALTGK</sequence>
<gene>
    <name evidence="1" type="ORF">LCGC14_1428720</name>
</gene>
<dbReference type="AlphaFoldDB" id="A0A0F9M4N9"/>
<protein>
    <submittedName>
        <fullName evidence="1">Uncharacterized protein</fullName>
    </submittedName>
</protein>
<comment type="caution">
    <text evidence="1">The sequence shown here is derived from an EMBL/GenBank/DDBJ whole genome shotgun (WGS) entry which is preliminary data.</text>
</comment>
<evidence type="ECO:0000313" key="1">
    <source>
        <dbReference type="EMBL" id="KKM71630.1"/>
    </source>
</evidence>
<dbReference type="PROSITE" id="PS51257">
    <property type="entry name" value="PROKAR_LIPOPROTEIN"/>
    <property type="match status" value="1"/>
</dbReference>
<accession>A0A0F9M4N9</accession>
<feature type="non-terminal residue" evidence="1">
    <location>
        <position position="58"/>
    </location>
</feature>
<name>A0A0F9M4N9_9ZZZZ</name>